<reference evidence="1 2" key="1">
    <citation type="submission" date="2018-10" db="EMBL/GenBank/DDBJ databases">
        <title>Comamonadaceae CDC group NO-1 genome sequencing and assembly.</title>
        <authorList>
            <person name="Bernier A.-M."/>
            <person name="Bernard K."/>
        </authorList>
    </citation>
    <scope>NUCLEOTIDE SEQUENCE [LARGE SCALE GENOMIC DNA]</scope>
    <source>
        <strain evidence="1 2">NML970147</strain>
    </source>
</reference>
<organism evidence="1 2">
    <name type="scientific">Allofranklinella schreckenbergeri</name>
    <dbReference type="NCBI Taxonomy" id="1076744"/>
    <lineage>
        <taxon>Bacteria</taxon>
        <taxon>Pseudomonadati</taxon>
        <taxon>Pseudomonadota</taxon>
        <taxon>Betaproteobacteria</taxon>
        <taxon>Burkholderiales</taxon>
        <taxon>Comamonadaceae</taxon>
        <taxon>Allofranklinella</taxon>
    </lineage>
</organism>
<sequence length="104" mass="11245">MISSHRQRIDGDAKSLGRIGVASAIGLLIGQAAPGKWGKTARLDGFHGVAPLLIQRVRFVTRQGIVGAMPWHLALALSKHDRLRECAYPSGNFDAGKPKKDQFS</sequence>
<accession>A0A3M6QF33</accession>
<evidence type="ECO:0000313" key="1">
    <source>
        <dbReference type="EMBL" id="RMX01271.1"/>
    </source>
</evidence>
<name>A0A3M6QF33_9BURK</name>
<dbReference type="EMBL" id="RDQM01000001">
    <property type="protein sequence ID" value="RMX01271.1"/>
    <property type="molecule type" value="Genomic_DNA"/>
</dbReference>
<proteinExistence type="predicted"/>
<protein>
    <submittedName>
        <fullName evidence="1">Uncharacterized protein</fullName>
    </submittedName>
</protein>
<dbReference type="Proteomes" id="UP000267521">
    <property type="component" value="Unassembled WGS sequence"/>
</dbReference>
<evidence type="ECO:0000313" key="2">
    <source>
        <dbReference type="Proteomes" id="UP000267521"/>
    </source>
</evidence>
<dbReference type="AlphaFoldDB" id="A0A3M6QF33"/>
<comment type="caution">
    <text evidence="1">The sequence shown here is derived from an EMBL/GenBank/DDBJ whole genome shotgun (WGS) entry which is preliminary data.</text>
</comment>
<gene>
    <name evidence="1" type="ORF">EBQ26_00330</name>
</gene>